<protein>
    <submittedName>
        <fullName evidence="1">Uncharacterized protein</fullName>
    </submittedName>
</protein>
<dbReference type="EMBL" id="HBKP01022647">
    <property type="protein sequence ID" value="CAE2236828.1"/>
    <property type="molecule type" value="Transcribed_RNA"/>
</dbReference>
<dbReference type="AlphaFoldDB" id="A0A7S4MQN9"/>
<proteinExistence type="predicted"/>
<gene>
    <name evidence="1" type="ORF">VSP0166_LOCUS15804</name>
</gene>
<name>A0A7S4MQN9_9EUKA</name>
<reference evidence="1" key="1">
    <citation type="submission" date="2021-01" db="EMBL/GenBank/DDBJ databases">
        <authorList>
            <person name="Corre E."/>
            <person name="Pelletier E."/>
            <person name="Niang G."/>
            <person name="Scheremetjew M."/>
            <person name="Finn R."/>
            <person name="Kale V."/>
            <person name="Holt S."/>
            <person name="Cochrane G."/>
            <person name="Meng A."/>
            <person name="Brown T."/>
            <person name="Cohen L."/>
        </authorList>
    </citation>
    <scope>NUCLEOTIDE SEQUENCE</scope>
    <source>
        <strain evidence="1">DIVA3 518/3/11/1/6</strain>
    </source>
</reference>
<evidence type="ECO:0000313" key="1">
    <source>
        <dbReference type="EMBL" id="CAE2236828.1"/>
    </source>
</evidence>
<organism evidence="1">
    <name type="scientific">Vannella robusta</name>
    <dbReference type="NCBI Taxonomy" id="1487602"/>
    <lineage>
        <taxon>Eukaryota</taxon>
        <taxon>Amoebozoa</taxon>
        <taxon>Discosea</taxon>
        <taxon>Flabellinia</taxon>
        <taxon>Vannellidae</taxon>
        <taxon>Vannella</taxon>
    </lineage>
</organism>
<sequence length="118" mass="13177">MTLEKRSGFHLDNKVFMQCSMGSNRHTTRTMPSSSTKIEEGFIFYSNTKSPISLEVIHPSKFKSDKTLAACQFTLDKFLAKPRATRLRARATLTKPGSSEIIGTVDYSVSIHADPYSV</sequence>
<accession>A0A7S4MQN9</accession>